<dbReference type="GO" id="GO:0000731">
    <property type="term" value="P:DNA synthesis involved in DNA repair"/>
    <property type="evidence" value="ECO:0007669"/>
    <property type="project" value="TreeGrafter"/>
</dbReference>
<evidence type="ECO:0000259" key="1">
    <source>
        <dbReference type="Pfam" id="PF20469"/>
    </source>
</evidence>
<gene>
    <name evidence="2" type="ORF">CVP05_00835</name>
</gene>
<comment type="caution">
    <text evidence="2">The sequence shown here is derived from an EMBL/GenBank/DDBJ whole genome shotgun (WGS) entry which is preliminary data.</text>
</comment>
<dbReference type="PANTHER" id="PTHR32182:SF19">
    <property type="entry name" value="HOMOLOGY WITH RECF PROTEIN"/>
    <property type="match status" value="1"/>
</dbReference>
<dbReference type="InterPro" id="IPR034139">
    <property type="entry name" value="TOPRIM_OLD"/>
</dbReference>
<dbReference type="GO" id="GO:0004519">
    <property type="term" value="F:endonuclease activity"/>
    <property type="evidence" value="ECO:0007669"/>
    <property type="project" value="UniProtKB-KW"/>
</dbReference>
<protein>
    <submittedName>
        <fullName evidence="2">ATP-dependent endonuclease</fullName>
    </submittedName>
</protein>
<dbReference type="InterPro" id="IPR027417">
    <property type="entry name" value="P-loop_NTPase"/>
</dbReference>
<dbReference type="PANTHER" id="PTHR32182">
    <property type="entry name" value="DNA REPLICATION AND REPAIR PROTEIN RECF"/>
    <property type="match status" value="1"/>
</dbReference>
<reference evidence="2 3" key="1">
    <citation type="submission" date="2017-11" db="EMBL/GenBank/DDBJ databases">
        <title>Reclassification of Bisgaard taxon 7 as Conservatibacter flavescens gen. nov., sp. nov.</title>
        <authorList>
            <person name="Christensen H."/>
        </authorList>
    </citation>
    <scope>NUCLEOTIDE SEQUENCE [LARGE SCALE GENOMIC DNA]</scope>
    <source>
        <strain evidence="2 3">7_4</strain>
    </source>
</reference>
<dbReference type="Proteomes" id="UP000229329">
    <property type="component" value="Unassembled WGS sequence"/>
</dbReference>
<proteinExistence type="predicted"/>
<feature type="domain" description="OLD protein-like TOPRIM" evidence="1">
    <location>
        <begin position="349"/>
        <end position="413"/>
    </location>
</feature>
<dbReference type="Gene3D" id="3.40.50.300">
    <property type="entry name" value="P-loop containing nucleotide triphosphate hydrolases"/>
    <property type="match status" value="1"/>
</dbReference>
<dbReference type="EMBL" id="PHHA01000002">
    <property type="protein sequence ID" value="PJG86387.1"/>
    <property type="molecule type" value="Genomic_DNA"/>
</dbReference>
<dbReference type="GO" id="GO:0006302">
    <property type="term" value="P:double-strand break repair"/>
    <property type="evidence" value="ECO:0007669"/>
    <property type="project" value="TreeGrafter"/>
</dbReference>
<sequence>MYLRQIEVVGFRGINRLSLNLRADMVLIGENAWGKSSLLDALCLILNPTQSLYQFNSDDFHLCYAEDVGLCRHITLLFTFSEQASYETGNHAKGFYRDVLSPHEDGFQRIYLRVTGDLLNDQQVKTEYSFLDAQGLPIDGIDVEKLVLQLMAHYPVYRFRDARLKSRYHHTQSGSKIDKIGEFGEEIHAVSLLLQYYFIRHDDYPQLLNQVKDTTQLWQKVQSLCQRLRQDSTSRLQKQLFLSLSSLFANSYQHTVKQHVKPIILFEDPESRLHPRMLAIAWELANYLPIQRITTTNSVELLSQVDLRSICRLVRYSDRTHAFQLDKHLGKEELRRLNFHIHYNRSLALFSRTWILVEGETEVWMLSELAKLLEINLEMEGIRIVEFAQSGLRPLIKYVQAMGIEWYVLTDGDKAGLQYTELVKSMLGENENLSSRITTLPKRDIEHFFYVEGFESVFIRLAHWVVQKNQYLPASRIIQKAIQRTSKPDLAIALSKEMRKRGKQSIPSLFKRLFSKVLILAKGM</sequence>
<dbReference type="CDD" id="cd01026">
    <property type="entry name" value="TOPRIM_OLD"/>
    <property type="match status" value="1"/>
</dbReference>
<dbReference type="AlphaFoldDB" id="A0A2M8S5H5"/>
<evidence type="ECO:0000313" key="3">
    <source>
        <dbReference type="Proteomes" id="UP000229329"/>
    </source>
</evidence>
<dbReference type="Pfam" id="PF11398">
    <property type="entry name" value="DUF2813"/>
    <property type="match status" value="1"/>
</dbReference>
<evidence type="ECO:0000313" key="2">
    <source>
        <dbReference type="EMBL" id="PJG86387.1"/>
    </source>
</evidence>
<keyword evidence="3" id="KW-1185">Reference proteome</keyword>
<name>A0A2M8S5H5_9PAST</name>
<dbReference type="InterPro" id="IPR022602">
    <property type="entry name" value="DUF2813"/>
</dbReference>
<dbReference type="Pfam" id="PF20469">
    <property type="entry name" value="OLD-like_TOPRIM"/>
    <property type="match status" value="1"/>
</dbReference>
<keyword evidence="2" id="KW-0540">Nuclease</keyword>
<keyword evidence="2" id="KW-0255">Endonuclease</keyword>
<organism evidence="2 3">
    <name type="scientific">Conservatibacter flavescens</name>
    <dbReference type="NCBI Taxonomy" id="28161"/>
    <lineage>
        <taxon>Bacteria</taxon>
        <taxon>Pseudomonadati</taxon>
        <taxon>Pseudomonadota</taxon>
        <taxon>Gammaproteobacteria</taxon>
        <taxon>Pasteurellales</taxon>
        <taxon>Pasteurellaceae</taxon>
        <taxon>Conservatibacter</taxon>
    </lineage>
</organism>
<accession>A0A2M8S5H5</accession>
<dbReference type="SUPFAM" id="SSF52540">
    <property type="entry name" value="P-loop containing nucleoside triphosphate hydrolases"/>
    <property type="match status" value="1"/>
</dbReference>
<keyword evidence="2" id="KW-0378">Hydrolase</keyword>
<dbReference type="OrthoDB" id="5836727at2"/>
<dbReference type="RefSeq" id="WP_100287663.1">
    <property type="nucleotide sequence ID" value="NZ_PHHA01000002.1"/>
</dbReference>